<reference evidence="2 3" key="1">
    <citation type="submission" date="2019-01" db="EMBL/GenBank/DDBJ databases">
        <title>Draft genome sequence of Dictyobacter sp. Uno17.</title>
        <authorList>
            <person name="Wang C.M."/>
            <person name="Zheng Y."/>
            <person name="Sakai Y."/>
            <person name="Abe K."/>
            <person name="Yokota A."/>
            <person name="Yabe S."/>
        </authorList>
    </citation>
    <scope>NUCLEOTIDE SEQUENCE [LARGE SCALE GENOMIC DNA]</scope>
    <source>
        <strain evidence="2 3">Uno17</strain>
    </source>
</reference>
<comment type="caution">
    <text evidence="2">The sequence shown here is derived from an EMBL/GenBank/DDBJ whole genome shotgun (WGS) entry which is preliminary data.</text>
</comment>
<sequence>MNDTQRHQELAHFLRTRRERISPEAAGLSVRSRRRTPGLRREELSQLAGIGVTWYTRLEQGQDIIVSPQVLESLARVFNLNAAERHHLFVLAREEVPADPYPFTSQISPQLQNVLDTMGNSPAYIINPRWDIIGWNQAMRSVFSGFDE</sequence>
<accession>A0A5A5TBW0</accession>
<evidence type="ECO:0000313" key="2">
    <source>
        <dbReference type="EMBL" id="GCF08636.1"/>
    </source>
</evidence>
<keyword evidence="3" id="KW-1185">Reference proteome</keyword>
<dbReference type="PANTHER" id="PTHR35010:SF3">
    <property type="entry name" value="BLL4873 PROTEIN"/>
    <property type="match status" value="1"/>
</dbReference>
<evidence type="ECO:0000313" key="3">
    <source>
        <dbReference type="Proteomes" id="UP000322530"/>
    </source>
</evidence>
<dbReference type="AlphaFoldDB" id="A0A5A5TBW0"/>
<evidence type="ECO:0000259" key="1">
    <source>
        <dbReference type="PROSITE" id="PS50943"/>
    </source>
</evidence>
<dbReference type="InterPro" id="IPR041413">
    <property type="entry name" value="MLTR_LBD"/>
</dbReference>
<dbReference type="EMBL" id="BIXY01000028">
    <property type="protein sequence ID" value="GCF08636.1"/>
    <property type="molecule type" value="Genomic_DNA"/>
</dbReference>
<dbReference type="Proteomes" id="UP000322530">
    <property type="component" value="Unassembled WGS sequence"/>
</dbReference>
<dbReference type="Gene3D" id="1.10.260.40">
    <property type="entry name" value="lambda repressor-like DNA-binding domains"/>
    <property type="match status" value="1"/>
</dbReference>
<dbReference type="InterPro" id="IPR010982">
    <property type="entry name" value="Lambda_DNA-bd_dom_sf"/>
</dbReference>
<dbReference type="GO" id="GO:0003677">
    <property type="term" value="F:DNA binding"/>
    <property type="evidence" value="ECO:0007669"/>
    <property type="project" value="InterPro"/>
</dbReference>
<organism evidence="2 3">
    <name type="scientific">Dictyobacter arantiisoli</name>
    <dbReference type="NCBI Taxonomy" id="2014874"/>
    <lineage>
        <taxon>Bacteria</taxon>
        <taxon>Bacillati</taxon>
        <taxon>Chloroflexota</taxon>
        <taxon>Ktedonobacteria</taxon>
        <taxon>Ktedonobacterales</taxon>
        <taxon>Dictyobacteraceae</taxon>
        <taxon>Dictyobacter</taxon>
    </lineage>
</organism>
<dbReference type="OrthoDB" id="4790304at2"/>
<dbReference type="PANTHER" id="PTHR35010">
    <property type="entry name" value="BLL4672 PROTEIN-RELATED"/>
    <property type="match status" value="1"/>
</dbReference>
<dbReference type="Pfam" id="PF17765">
    <property type="entry name" value="MLTR_LBD"/>
    <property type="match status" value="1"/>
</dbReference>
<proteinExistence type="predicted"/>
<protein>
    <recommendedName>
        <fullName evidence="1">HTH cro/C1-type domain-containing protein</fullName>
    </recommendedName>
</protein>
<name>A0A5A5TBW0_9CHLR</name>
<gene>
    <name evidence="2" type="ORF">KDI_22000</name>
</gene>
<dbReference type="InterPro" id="IPR001387">
    <property type="entry name" value="Cro/C1-type_HTH"/>
</dbReference>
<dbReference type="SMART" id="SM00530">
    <property type="entry name" value="HTH_XRE"/>
    <property type="match status" value="1"/>
</dbReference>
<dbReference type="PROSITE" id="PS50943">
    <property type="entry name" value="HTH_CROC1"/>
    <property type="match status" value="1"/>
</dbReference>
<feature type="domain" description="HTH cro/C1-type" evidence="1">
    <location>
        <begin position="30"/>
        <end position="85"/>
    </location>
</feature>
<dbReference type="Gene3D" id="3.30.450.180">
    <property type="match status" value="1"/>
</dbReference>
<dbReference type="CDD" id="cd00093">
    <property type="entry name" value="HTH_XRE"/>
    <property type="match status" value="1"/>
</dbReference>
<dbReference type="Pfam" id="PF13560">
    <property type="entry name" value="HTH_31"/>
    <property type="match status" value="1"/>
</dbReference>
<dbReference type="SUPFAM" id="SSF47413">
    <property type="entry name" value="lambda repressor-like DNA-binding domains"/>
    <property type="match status" value="1"/>
</dbReference>